<comment type="cofactor">
    <cofactor evidence="1">
        <name>FAD</name>
        <dbReference type="ChEBI" id="CHEBI:57692"/>
    </cofactor>
</comment>
<evidence type="ECO:0000313" key="4">
    <source>
        <dbReference type="EMBL" id="MCS0591659.1"/>
    </source>
</evidence>
<dbReference type="RefSeq" id="WP_258847428.1">
    <property type="nucleotide sequence ID" value="NZ_JANUGX010000029.1"/>
</dbReference>
<reference evidence="4 5" key="1">
    <citation type="submission" date="2022-08" db="EMBL/GenBank/DDBJ databases">
        <title>Reclassification of Massilia species as members of the genera Telluria, Duganella, Pseudoduganella, Mokoshia gen. nov. and Zemynaea gen. nov. using orthogonal and non-orthogonal genome-based approaches.</title>
        <authorList>
            <person name="Bowman J.P."/>
        </authorList>
    </citation>
    <scope>NUCLEOTIDE SEQUENCE [LARGE SCALE GENOMIC DNA]</scope>
    <source>
        <strain evidence="4 5">LMG 28164</strain>
    </source>
</reference>
<dbReference type="InterPro" id="IPR036188">
    <property type="entry name" value="FAD/NAD-bd_sf"/>
</dbReference>
<evidence type="ECO:0000256" key="2">
    <source>
        <dbReference type="ARBA" id="ARBA00023002"/>
    </source>
</evidence>
<gene>
    <name evidence="4" type="ORF">NX782_20920</name>
</gene>
<evidence type="ECO:0000256" key="1">
    <source>
        <dbReference type="ARBA" id="ARBA00001974"/>
    </source>
</evidence>
<dbReference type="Pfam" id="PF01593">
    <property type="entry name" value="Amino_oxidase"/>
    <property type="match status" value="1"/>
</dbReference>
<evidence type="ECO:0000313" key="5">
    <source>
        <dbReference type="Proteomes" id="UP001205560"/>
    </source>
</evidence>
<dbReference type="InterPro" id="IPR002937">
    <property type="entry name" value="Amino_oxidase"/>
</dbReference>
<dbReference type="InterPro" id="IPR050464">
    <property type="entry name" value="Zeta_carotene_desat/Oxidored"/>
</dbReference>
<organism evidence="4 5">
    <name type="scientific">Massilia norwichensis</name>
    <dbReference type="NCBI Taxonomy" id="1442366"/>
    <lineage>
        <taxon>Bacteria</taxon>
        <taxon>Pseudomonadati</taxon>
        <taxon>Pseudomonadota</taxon>
        <taxon>Betaproteobacteria</taxon>
        <taxon>Burkholderiales</taxon>
        <taxon>Oxalobacteraceae</taxon>
        <taxon>Telluria group</taxon>
        <taxon>Massilia</taxon>
    </lineage>
</organism>
<keyword evidence="2" id="KW-0560">Oxidoreductase</keyword>
<comment type="caution">
    <text evidence="4">The sequence shown here is derived from an EMBL/GenBank/DDBJ whole genome shotgun (WGS) entry which is preliminary data.</text>
</comment>
<dbReference type="Proteomes" id="UP001205560">
    <property type="component" value="Unassembled WGS sequence"/>
</dbReference>
<evidence type="ECO:0000259" key="3">
    <source>
        <dbReference type="Pfam" id="PF01593"/>
    </source>
</evidence>
<name>A0ABT2ABV3_9BURK</name>
<dbReference type="PANTHER" id="PTHR42923:SF46">
    <property type="entry name" value="AMINE OXIDASE"/>
    <property type="match status" value="1"/>
</dbReference>
<proteinExistence type="predicted"/>
<dbReference type="PANTHER" id="PTHR42923">
    <property type="entry name" value="PROTOPORPHYRINOGEN OXIDASE"/>
    <property type="match status" value="1"/>
</dbReference>
<sequence length="485" mass="52978">MNQEQVVVIGGGLAGLSCAVALADRGLKVTVLEAAPGLGGRASSWAEAATSDVVDIGPHIFHSEYHNMLTFLERLGTSRLITWQPGKVLTIASQPQALALEHAPLPAPMSLMPSIFKAPGLHLEDYLSMAPTALRGMEFGEEEVEQLDAISALDFLRQEGVSDNMIDWWWRFAAMVVTNVPLERCSAASLLRVHAQLSGYKDLHFGFGAVGLGELYTDQATKFIEDAGGRVLTSVKVASLLLDRRIDGVLLDDGTKLFAETTVSAVPPQQLFDMLPPSLATQAPFDQFDQFEPSPYISCYLWFDRDLETERFFAHKWSPRRLNYDFYDLCQIRHGWEGRPTVIASNIIYSHRAHGMTDEEIVRETVAEIAEFAPLAAQAKVVHADIHRIPMAIPCPTVGFERKRPPARSPVPGLVLAGDWTRTHMPCTMEGAVKSGFTAAEAVLAERGEHLQLAIPARTYDGIAGMVRSAAAGKRGVPPAPESQG</sequence>
<dbReference type="Gene3D" id="3.50.50.60">
    <property type="entry name" value="FAD/NAD(P)-binding domain"/>
    <property type="match status" value="1"/>
</dbReference>
<dbReference type="EMBL" id="JANUGX010000029">
    <property type="protein sequence ID" value="MCS0591659.1"/>
    <property type="molecule type" value="Genomic_DNA"/>
</dbReference>
<dbReference type="SUPFAM" id="SSF51905">
    <property type="entry name" value="FAD/NAD(P)-binding domain"/>
    <property type="match status" value="1"/>
</dbReference>
<protein>
    <submittedName>
        <fullName evidence="4">FAD-dependent oxidoreductase</fullName>
    </submittedName>
</protein>
<dbReference type="PRINTS" id="PR00757">
    <property type="entry name" value="AMINEOXDASEF"/>
</dbReference>
<accession>A0ABT2ABV3</accession>
<keyword evidence="5" id="KW-1185">Reference proteome</keyword>
<dbReference type="InterPro" id="IPR001613">
    <property type="entry name" value="Flavin_amine_oxidase"/>
</dbReference>
<feature type="domain" description="Amine oxidase" evidence="3">
    <location>
        <begin position="13"/>
        <end position="444"/>
    </location>
</feature>